<sequence length="126" mass="14563">MSDIAFYPAQQFGVGPNRVPGDMKPSWNWHTGLANGSRPQRREYNQALAQVNFYMKRYRPRYGFTASERELVAIKRVDDNGNLLLSAPVHWDTQGTEAQHRLTLYLALWYLGQLASPGHGDDRWWI</sequence>
<gene>
    <name evidence="1" type="ORF">SI65_05544</name>
</gene>
<name>A0A1E3BDB6_ASPCR</name>
<accession>A0A1E3BDB6</accession>
<organism evidence="1 2">
    <name type="scientific">Aspergillus cristatus</name>
    <name type="common">Chinese Fuzhuan brick tea-fermentation fungus</name>
    <name type="synonym">Eurotium cristatum</name>
    <dbReference type="NCBI Taxonomy" id="573508"/>
    <lineage>
        <taxon>Eukaryota</taxon>
        <taxon>Fungi</taxon>
        <taxon>Dikarya</taxon>
        <taxon>Ascomycota</taxon>
        <taxon>Pezizomycotina</taxon>
        <taxon>Eurotiomycetes</taxon>
        <taxon>Eurotiomycetidae</taxon>
        <taxon>Eurotiales</taxon>
        <taxon>Aspergillaceae</taxon>
        <taxon>Aspergillus</taxon>
        <taxon>Aspergillus subgen. Aspergillus</taxon>
    </lineage>
</organism>
<evidence type="ECO:0000313" key="1">
    <source>
        <dbReference type="EMBL" id="ODM18927.1"/>
    </source>
</evidence>
<comment type="caution">
    <text evidence="1">The sequence shown here is derived from an EMBL/GenBank/DDBJ whole genome shotgun (WGS) entry which is preliminary data.</text>
</comment>
<dbReference type="VEuPathDB" id="FungiDB:SI65_05544"/>
<dbReference type="Proteomes" id="UP000094569">
    <property type="component" value="Unassembled WGS sequence"/>
</dbReference>
<reference evidence="1 2" key="1">
    <citation type="journal article" date="2016" name="BMC Genomics">
        <title>Comparative genomic and transcriptomic analyses of the Fuzhuan brick tea-fermentation fungus Aspergillus cristatus.</title>
        <authorList>
            <person name="Ge Y."/>
            <person name="Wang Y."/>
            <person name="Liu Y."/>
            <person name="Tan Y."/>
            <person name="Ren X."/>
            <person name="Zhang X."/>
            <person name="Hyde K.D."/>
            <person name="Liu Y."/>
            <person name="Liu Z."/>
        </authorList>
    </citation>
    <scope>NUCLEOTIDE SEQUENCE [LARGE SCALE GENOMIC DNA]</scope>
    <source>
        <strain evidence="1 2">GZAAS20.1005</strain>
    </source>
</reference>
<dbReference type="AlphaFoldDB" id="A0A1E3BDB6"/>
<protein>
    <submittedName>
        <fullName evidence="1">Uncharacterized protein</fullName>
    </submittedName>
</protein>
<proteinExistence type="predicted"/>
<dbReference type="OrthoDB" id="4367324at2759"/>
<keyword evidence="2" id="KW-1185">Reference proteome</keyword>
<evidence type="ECO:0000313" key="2">
    <source>
        <dbReference type="Proteomes" id="UP000094569"/>
    </source>
</evidence>
<dbReference type="EMBL" id="JXNT01000005">
    <property type="protein sequence ID" value="ODM18927.1"/>
    <property type="molecule type" value="Genomic_DNA"/>
</dbReference>
<dbReference type="STRING" id="573508.A0A1E3BDB6"/>